<keyword evidence="11 18" id="KW-0812">Transmembrane</keyword>
<dbReference type="PROSITE" id="PS01315">
    <property type="entry name" value="CDS"/>
    <property type="match status" value="1"/>
</dbReference>
<evidence type="ECO:0000256" key="16">
    <source>
        <dbReference type="ARBA" id="ARBA00023209"/>
    </source>
</evidence>
<evidence type="ECO:0000256" key="7">
    <source>
        <dbReference type="ARBA" id="ARBA00019373"/>
    </source>
</evidence>
<keyword evidence="13 19" id="KW-1133">Transmembrane helix</keyword>
<keyword evidence="12 18" id="KW-0548">Nucleotidyltransferase</keyword>
<dbReference type="PANTHER" id="PTHR46382:SF1">
    <property type="entry name" value="PHOSPHATIDATE CYTIDYLYLTRANSFERASE"/>
    <property type="match status" value="1"/>
</dbReference>
<dbReference type="Pfam" id="PF01148">
    <property type="entry name" value="CTP_transf_1"/>
    <property type="match status" value="1"/>
</dbReference>
<dbReference type="EMBL" id="CP157390">
    <property type="protein sequence ID" value="XBM47537.1"/>
    <property type="molecule type" value="Genomic_DNA"/>
</dbReference>
<dbReference type="GO" id="GO:0004605">
    <property type="term" value="F:phosphatidate cytidylyltransferase activity"/>
    <property type="evidence" value="ECO:0007669"/>
    <property type="project" value="UniProtKB-EC"/>
</dbReference>
<evidence type="ECO:0000313" key="20">
    <source>
        <dbReference type="EMBL" id="XBM47537.1"/>
    </source>
</evidence>
<comment type="catalytic activity">
    <reaction evidence="1 18">
        <text>a 1,2-diacyl-sn-glycero-3-phosphate + CTP + H(+) = a CDP-1,2-diacyl-sn-glycerol + diphosphate</text>
        <dbReference type="Rhea" id="RHEA:16229"/>
        <dbReference type="ChEBI" id="CHEBI:15378"/>
        <dbReference type="ChEBI" id="CHEBI:33019"/>
        <dbReference type="ChEBI" id="CHEBI:37563"/>
        <dbReference type="ChEBI" id="CHEBI:58332"/>
        <dbReference type="ChEBI" id="CHEBI:58608"/>
        <dbReference type="EC" id="2.7.7.41"/>
    </reaction>
</comment>
<comment type="subcellular location">
    <subcellularLocation>
        <location evidence="2">Cell membrane</location>
        <topology evidence="2">Multi-pass membrane protein</topology>
    </subcellularLocation>
</comment>
<keyword evidence="14" id="KW-0443">Lipid metabolism</keyword>
<evidence type="ECO:0000256" key="12">
    <source>
        <dbReference type="ARBA" id="ARBA00022695"/>
    </source>
</evidence>
<evidence type="ECO:0000256" key="13">
    <source>
        <dbReference type="ARBA" id="ARBA00022989"/>
    </source>
</evidence>
<evidence type="ECO:0000256" key="19">
    <source>
        <dbReference type="SAM" id="Phobius"/>
    </source>
</evidence>
<keyword evidence="8" id="KW-1003">Cell membrane</keyword>
<evidence type="ECO:0000256" key="17">
    <source>
        <dbReference type="ARBA" id="ARBA00023264"/>
    </source>
</evidence>
<comment type="pathway">
    <text evidence="4">Lipid metabolism.</text>
</comment>
<reference evidence="20" key="1">
    <citation type="submission" date="2024-05" db="EMBL/GenBank/DDBJ databases">
        <title>The Natural Products Discovery Center: Release of the First 8490 Sequenced Strains for Exploring Actinobacteria Biosynthetic Diversity.</title>
        <authorList>
            <person name="Kalkreuter E."/>
            <person name="Kautsar S.A."/>
            <person name="Yang D."/>
            <person name="Bader C.D."/>
            <person name="Teijaro C.N."/>
            <person name="Fluegel L."/>
            <person name="Davis C.M."/>
            <person name="Simpson J.R."/>
            <person name="Lauterbach L."/>
            <person name="Steele A.D."/>
            <person name="Gui C."/>
            <person name="Meng S."/>
            <person name="Li G."/>
            <person name="Viehrig K."/>
            <person name="Ye F."/>
            <person name="Su P."/>
            <person name="Kiefer A.F."/>
            <person name="Nichols A."/>
            <person name="Cepeda A.J."/>
            <person name="Yan W."/>
            <person name="Fan B."/>
            <person name="Jiang Y."/>
            <person name="Adhikari A."/>
            <person name="Zheng C.-J."/>
            <person name="Schuster L."/>
            <person name="Cowan T.M."/>
            <person name="Smanski M.J."/>
            <person name="Chevrette M.G."/>
            <person name="de Carvalho L.P.S."/>
            <person name="Shen B."/>
        </authorList>
    </citation>
    <scope>NUCLEOTIDE SEQUENCE</scope>
    <source>
        <strain evidence="20">NPDC080035</strain>
    </source>
</reference>
<dbReference type="AlphaFoldDB" id="A0AAU7G9L1"/>
<accession>A0AAU7G9L1</accession>
<evidence type="ECO:0000256" key="2">
    <source>
        <dbReference type="ARBA" id="ARBA00004651"/>
    </source>
</evidence>
<feature type="transmembrane region" description="Helical" evidence="19">
    <location>
        <begin position="97"/>
        <end position="116"/>
    </location>
</feature>
<feature type="transmembrane region" description="Helical" evidence="19">
    <location>
        <begin position="185"/>
        <end position="204"/>
    </location>
</feature>
<dbReference type="EC" id="2.7.7.41" evidence="6 18"/>
<comment type="similarity">
    <text evidence="5 18">Belongs to the CDS family.</text>
</comment>
<evidence type="ECO:0000256" key="5">
    <source>
        <dbReference type="ARBA" id="ARBA00010185"/>
    </source>
</evidence>
<gene>
    <name evidence="20" type="ORF">AAME72_15835</name>
</gene>
<evidence type="ECO:0000256" key="15">
    <source>
        <dbReference type="ARBA" id="ARBA00023136"/>
    </source>
</evidence>
<sequence>MGSHSRAEIRAQVQATRADFERQVLARKAQLDATNEKIEARTGRNLILAILIGVGVGVLVVLSLIFVKELFLLLGAGLAGFAAFELTQAFRAAARRVPRIPTVVAAVAVVPATFFFHAGGQLISLSAGVVLVVVWRLVEELAQPARRRGPSALGRDLTWGVLVQMYVSLLASFAILLLAEDGGEWWVLGFVIVVIAVDTGAYASGLSWGKHPMAPTISPKKTWEGFGGAAVAAIVAGVLISVFMIGMPWWFGIVFGVVTLLTATAGDLAESLIKRDLGIKDMSSWLPGHGGFLDRLDSILPSAAATYVLFLIFS</sequence>
<name>A0AAU7G9L1_9MICO</name>
<evidence type="ECO:0000256" key="18">
    <source>
        <dbReference type="RuleBase" id="RU003938"/>
    </source>
</evidence>
<feature type="transmembrane region" description="Helical" evidence="19">
    <location>
        <begin position="159"/>
        <end position="179"/>
    </location>
</feature>
<evidence type="ECO:0000256" key="6">
    <source>
        <dbReference type="ARBA" id="ARBA00012487"/>
    </source>
</evidence>
<keyword evidence="17" id="KW-1208">Phospholipid metabolism</keyword>
<feature type="transmembrane region" description="Helical" evidence="19">
    <location>
        <begin position="71"/>
        <end position="90"/>
    </location>
</feature>
<proteinExistence type="inferred from homology"/>
<dbReference type="GO" id="GO:0016024">
    <property type="term" value="P:CDP-diacylglycerol biosynthetic process"/>
    <property type="evidence" value="ECO:0007669"/>
    <property type="project" value="TreeGrafter"/>
</dbReference>
<protein>
    <recommendedName>
        <fullName evidence="7 18">Phosphatidate cytidylyltransferase</fullName>
        <ecNumber evidence="6 18">2.7.7.41</ecNumber>
    </recommendedName>
</protein>
<evidence type="ECO:0000256" key="8">
    <source>
        <dbReference type="ARBA" id="ARBA00022475"/>
    </source>
</evidence>
<dbReference type="RefSeq" id="WP_348787508.1">
    <property type="nucleotide sequence ID" value="NZ_CP157390.1"/>
</dbReference>
<evidence type="ECO:0000256" key="4">
    <source>
        <dbReference type="ARBA" id="ARBA00005189"/>
    </source>
</evidence>
<evidence type="ECO:0000256" key="14">
    <source>
        <dbReference type="ARBA" id="ARBA00023098"/>
    </source>
</evidence>
<organism evidence="20">
    <name type="scientific">Leifsonia sp. NPDC080035</name>
    <dbReference type="NCBI Taxonomy" id="3143936"/>
    <lineage>
        <taxon>Bacteria</taxon>
        <taxon>Bacillati</taxon>
        <taxon>Actinomycetota</taxon>
        <taxon>Actinomycetes</taxon>
        <taxon>Micrococcales</taxon>
        <taxon>Microbacteriaceae</taxon>
        <taxon>Leifsonia</taxon>
    </lineage>
</organism>
<dbReference type="InterPro" id="IPR000374">
    <property type="entry name" value="PC_trans"/>
</dbReference>
<feature type="transmembrane region" description="Helical" evidence="19">
    <location>
        <begin position="46"/>
        <end position="65"/>
    </location>
</feature>
<evidence type="ECO:0000256" key="9">
    <source>
        <dbReference type="ARBA" id="ARBA00022516"/>
    </source>
</evidence>
<keyword evidence="9" id="KW-0444">Lipid biosynthesis</keyword>
<keyword evidence="15 19" id="KW-0472">Membrane</keyword>
<dbReference type="GO" id="GO:0005886">
    <property type="term" value="C:plasma membrane"/>
    <property type="evidence" value="ECO:0007669"/>
    <property type="project" value="UniProtKB-SubCell"/>
</dbReference>
<keyword evidence="10 18" id="KW-0808">Transferase</keyword>
<evidence type="ECO:0000256" key="3">
    <source>
        <dbReference type="ARBA" id="ARBA00005119"/>
    </source>
</evidence>
<dbReference type="PANTHER" id="PTHR46382">
    <property type="entry name" value="PHOSPHATIDATE CYTIDYLYLTRANSFERASE"/>
    <property type="match status" value="1"/>
</dbReference>
<comment type="pathway">
    <text evidence="3 18">Phospholipid metabolism; CDP-diacylglycerol biosynthesis; CDP-diacylglycerol from sn-glycerol 3-phosphate: step 3/3.</text>
</comment>
<keyword evidence="16" id="KW-0594">Phospholipid biosynthesis</keyword>
<evidence type="ECO:0000256" key="10">
    <source>
        <dbReference type="ARBA" id="ARBA00022679"/>
    </source>
</evidence>
<feature type="transmembrane region" description="Helical" evidence="19">
    <location>
        <begin position="249"/>
        <end position="269"/>
    </location>
</feature>
<feature type="transmembrane region" description="Helical" evidence="19">
    <location>
        <begin position="225"/>
        <end position="243"/>
    </location>
</feature>
<evidence type="ECO:0000256" key="11">
    <source>
        <dbReference type="ARBA" id="ARBA00022692"/>
    </source>
</evidence>
<evidence type="ECO:0000256" key="1">
    <source>
        <dbReference type="ARBA" id="ARBA00001698"/>
    </source>
</evidence>